<evidence type="ECO:0000313" key="2">
    <source>
        <dbReference type="Proteomes" id="UP000664495"/>
    </source>
</evidence>
<reference evidence="1 2" key="1">
    <citation type="submission" date="2021-03" db="EMBL/GenBank/DDBJ databases">
        <title>Enterococcal diversity collection.</title>
        <authorList>
            <person name="Gilmore M.S."/>
            <person name="Schwartzman J."/>
            <person name="Van Tyne D."/>
            <person name="Martin M."/>
            <person name="Earl A.M."/>
            <person name="Manson A.L."/>
            <person name="Straub T."/>
            <person name="Salamzade R."/>
            <person name="Saavedra J."/>
            <person name="Lebreton F."/>
            <person name="Prichula J."/>
            <person name="Schaufler K."/>
            <person name="Gaca A."/>
            <person name="Sgardioli B."/>
            <person name="Wagenaar J."/>
            <person name="Strong T."/>
        </authorList>
    </citation>
    <scope>NUCLEOTIDE SEQUENCE [LARGE SCALE GENOMIC DNA]</scope>
    <source>
        <strain evidence="1 2">MJM16</strain>
    </source>
</reference>
<name>A0ABS3HN44_9ENTE</name>
<comment type="caution">
    <text evidence="1">The sequence shown here is derived from an EMBL/GenBank/DDBJ whole genome shotgun (WGS) entry which is preliminary data.</text>
</comment>
<organism evidence="1 2">
    <name type="scientific">Candidatus Enterococcus murrayae</name>
    <dbReference type="NCBI Taxonomy" id="2815321"/>
    <lineage>
        <taxon>Bacteria</taxon>
        <taxon>Bacillati</taxon>
        <taxon>Bacillota</taxon>
        <taxon>Bacilli</taxon>
        <taxon>Lactobacillales</taxon>
        <taxon>Enterococcaceae</taxon>
        <taxon>Enterococcus</taxon>
    </lineage>
</organism>
<dbReference type="InterPro" id="IPR037914">
    <property type="entry name" value="SpoVT-AbrB_sf"/>
</dbReference>
<dbReference type="InterPro" id="IPR039052">
    <property type="entry name" value="Antitox_PemI-like"/>
</dbReference>
<gene>
    <name evidence="1" type="ORF">JZO85_21685</name>
</gene>
<evidence type="ECO:0000313" key="1">
    <source>
        <dbReference type="EMBL" id="MBO0454884.1"/>
    </source>
</evidence>
<dbReference type="RefSeq" id="WP_207110609.1">
    <property type="nucleotide sequence ID" value="NZ_JAFLVR010000076.1"/>
</dbReference>
<dbReference type="SUPFAM" id="SSF89447">
    <property type="entry name" value="AbrB/MazE/MraZ-like"/>
    <property type="match status" value="1"/>
</dbReference>
<accession>A0ABS3HN44</accession>
<dbReference type="Gene3D" id="2.10.260.10">
    <property type="match status" value="1"/>
</dbReference>
<dbReference type="PANTHER" id="PTHR40516:SF1">
    <property type="entry name" value="ANTITOXIN CHPS-RELATED"/>
    <property type="match status" value="1"/>
</dbReference>
<dbReference type="EMBL" id="JAFLVR010000076">
    <property type="protein sequence ID" value="MBO0454884.1"/>
    <property type="molecule type" value="Genomic_DNA"/>
</dbReference>
<dbReference type="PANTHER" id="PTHR40516">
    <property type="entry name" value="ANTITOXIN CHPS-RELATED"/>
    <property type="match status" value="1"/>
</dbReference>
<dbReference type="Proteomes" id="UP000664495">
    <property type="component" value="Unassembled WGS sequence"/>
</dbReference>
<proteinExistence type="predicted"/>
<protein>
    <submittedName>
        <fullName evidence="1">Toxin-antitoxin system, antitoxin component, AbrB family protein</fullName>
    </submittedName>
</protein>
<keyword evidence="2" id="KW-1185">Reference proteome</keyword>
<sequence>MIIKDVELKTWGNSKALRIGKDEMAALGLSEKQLGLRMVVENGKIILTPKKSYPETIEELFADYDGTVLSEQDRYEWDEPVGRELL</sequence>